<evidence type="ECO:0000256" key="3">
    <source>
        <dbReference type="ARBA" id="ARBA00023125"/>
    </source>
</evidence>
<dbReference type="AlphaFoldDB" id="A0AAV8DAR4"/>
<dbReference type="GO" id="GO:0003677">
    <property type="term" value="F:DNA binding"/>
    <property type="evidence" value="ECO:0007669"/>
    <property type="project" value="UniProtKB-KW"/>
</dbReference>
<evidence type="ECO:0000313" key="9">
    <source>
        <dbReference type="Proteomes" id="UP001140206"/>
    </source>
</evidence>
<keyword evidence="5" id="KW-0539">Nucleus</keyword>
<dbReference type="PROSITE" id="PS50863">
    <property type="entry name" value="B3"/>
    <property type="match status" value="1"/>
</dbReference>
<dbReference type="PANTHER" id="PTHR31391">
    <property type="entry name" value="B3 DOMAIN-CONTAINING PROTEIN OS11G0197600-RELATED"/>
    <property type="match status" value="1"/>
</dbReference>
<keyword evidence="2" id="KW-0805">Transcription regulation</keyword>
<dbReference type="CDD" id="cd10017">
    <property type="entry name" value="B3_DNA"/>
    <property type="match status" value="1"/>
</dbReference>
<dbReference type="GO" id="GO:0005634">
    <property type="term" value="C:nucleus"/>
    <property type="evidence" value="ECO:0007669"/>
    <property type="project" value="UniProtKB-SubCell"/>
</dbReference>
<protein>
    <submittedName>
        <fullName evidence="8">B3 domain-containing protein</fullName>
    </submittedName>
</protein>
<evidence type="ECO:0000256" key="1">
    <source>
        <dbReference type="ARBA" id="ARBA00004123"/>
    </source>
</evidence>
<keyword evidence="9" id="KW-1185">Reference proteome</keyword>
<feature type="region of interest" description="Disordered" evidence="6">
    <location>
        <begin position="38"/>
        <end position="69"/>
    </location>
</feature>
<dbReference type="InterPro" id="IPR015300">
    <property type="entry name" value="DNA-bd_pseudobarrel_sf"/>
</dbReference>
<evidence type="ECO:0000259" key="7">
    <source>
        <dbReference type="PROSITE" id="PS50863"/>
    </source>
</evidence>
<proteinExistence type="predicted"/>
<dbReference type="SUPFAM" id="SSF101936">
    <property type="entry name" value="DNA-binding pseudobarrel domain"/>
    <property type="match status" value="1"/>
</dbReference>
<dbReference type="InterPro" id="IPR003340">
    <property type="entry name" value="B3_DNA-bd"/>
</dbReference>
<evidence type="ECO:0000256" key="5">
    <source>
        <dbReference type="ARBA" id="ARBA00023242"/>
    </source>
</evidence>
<keyword evidence="4" id="KW-0804">Transcription</keyword>
<evidence type="ECO:0000256" key="2">
    <source>
        <dbReference type="ARBA" id="ARBA00023015"/>
    </source>
</evidence>
<evidence type="ECO:0000313" key="8">
    <source>
        <dbReference type="EMBL" id="KAJ4764206.1"/>
    </source>
</evidence>
<organism evidence="8 9">
    <name type="scientific">Rhynchospora pubera</name>
    <dbReference type="NCBI Taxonomy" id="906938"/>
    <lineage>
        <taxon>Eukaryota</taxon>
        <taxon>Viridiplantae</taxon>
        <taxon>Streptophyta</taxon>
        <taxon>Embryophyta</taxon>
        <taxon>Tracheophyta</taxon>
        <taxon>Spermatophyta</taxon>
        <taxon>Magnoliopsida</taxon>
        <taxon>Liliopsida</taxon>
        <taxon>Poales</taxon>
        <taxon>Cyperaceae</taxon>
        <taxon>Cyperoideae</taxon>
        <taxon>Rhynchosporeae</taxon>
        <taxon>Rhynchospora</taxon>
    </lineage>
</organism>
<comment type="subcellular location">
    <subcellularLocation>
        <location evidence="1">Nucleus</location>
    </subcellularLocation>
</comment>
<dbReference type="Proteomes" id="UP001140206">
    <property type="component" value="Chromosome 4"/>
</dbReference>
<dbReference type="Gene3D" id="2.40.330.10">
    <property type="entry name" value="DNA-binding pseudobarrel domain"/>
    <property type="match status" value="1"/>
</dbReference>
<accession>A0AAV8DAR4</accession>
<sequence length="228" mass="25719">MAMAAVSSYEELRQKKLEENKRKIEELKLSHISASLRKAVATPKRSSAKLGKRKAPEPPVTARRSARVASLPERPKYQDAGFDIIPRLRRGSSKRKGLDERVYATYEEREYAMEKAAELEESLGSDFPIFLKSMLQSHVTGGFWLGLPVGFCRTHLPKKDSDTYLLDEDGVKSKTLYLASKRGLSGGWRGFAIKHELVDGDAVVFQLIAPTTFKIESELCANHYLLMW</sequence>
<name>A0AAV8DAR4_9POAL</name>
<dbReference type="InterPro" id="IPR044837">
    <property type="entry name" value="REM16-like"/>
</dbReference>
<dbReference type="PANTHER" id="PTHR31391:SF99">
    <property type="entry name" value="B3 DOMAIN-CONTAINING PROTEIN OS06G0194400"/>
    <property type="match status" value="1"/>
</dbReference>
<evidence type="ECO:0000256" key="6">
    <source>
        <dbReference type="SAM" id="MobiDB-lite"/>
    </source>
</evidence>
<dbReference type="EMBL" id="JAMFTS010000004">
    <property type="protein sequence ID" value="KAJ4764206.1"/>
    <property type="molecule type" value="Genomic_DNA"/>
</dbReference>
<gene>
    <name evidence="8" type="ORF">LUZ62_074581</name>
</gene>
<dbReference type="SMART" id="SM01019">
    <property type="entry name" value="B3"/>
    <property type="match status" value="1"/>
</dbReference>
<feature type="domain" description="TF-B3" evidence="7">
    <location>
        <begin position="130"/>
        <end position="221"/>
    </location>
</feature>
<dbReference type="Pfam" id="PF02362">
    <property type="entry name" value="B3"/>
    <property type="match status" value="1"/>
</dbReference>
<reference evidence="8" key="1">
    <citation type="submission" date="2022-08" db="EMBL/GenBank/DDBJ databases">
        <authorList>
            <person name="Marques A."/>
        </authorList>
    </citation>
    <scope>NUCLEOTIDE SEQUENCE</scope>
    <source>
        <strain evidence="8">RhyPub2mFocal</strain>
        <tissue evidence="8">Leaves</tissue>
    </source>
</reference>
<evidence type="ECO:0000256" key="4">
    <source>
        <dbReference type="ARBA" id="ARBA00023163"/>
    </source>
</evidence>
<comment type="caution">
    <text evidence="8">The sequence shown here is derived from an EMBL/GenBank/DDBJ whole genome shotgun (WGS) entry which is preliminary data.</text>
</comment>
<keyword evidence="3" id="KW-0238">DNA-binding</keyword>